<dbReference type="InterPro" id="IPR037224">
    <property type="entry name" value="PapC_N_sf"/>
</dbReference>
<dbReference type="GO" id="GO:0009279">
    <property type="term" value="C:cell outer membrane"/>
    <property type="evidence" value="ECO:0007669"/>
    <property type="project" value="UniProtKB-SubCell"/>
</dbReference>
<dbReference type="Pfam" id="PF13954">
    <property type="entry name" value="PapC_N"/>
    <property type="match status" value="1"/>
</dbReference>
<evidence type="ECO:0000259" key="12">
    <source>
        <dbReference type="Pfam" id="PF13954"/>
    </source>
</evidence>
<dbReference type="Gene3D" id="2.60.40.2610">
    <property type="entry name" value="Outer membrane usher protein FimD, plug domain"/>
    <property type="match status" value="1"/>
</dbReference>
<evidence type="ECO:0000256" key="10">
    <source>
        <dbReference type="SAM" id="SignalP"/>
    </source>
</evidence>
<feature type="domain" description="PapC-like C-terminal" evidence="11">
    <location>
        <begin position="763"/>
        <end position="824"/>
    </location>
</feature>
<dbReference type="EMBL" id="QJJG01000003">
    <property type="protein sequence ID" value="PXW47772.1"/>
    <property type="molecule type" value="Genomic_DNA"/>
</dbReference>
<keyword evidence="7 9" id="KW-0472">Membrane</keyword>
<dbReference type="Proteomes" id="UP000247485">
    <property type="component" value="Unassembled WGS sequence"/>
</dbReference>
<keyword evidence="4" id="KW-1134">Transmembrane beta strand</keyword>
<evidence type="ECO:0000256" key="9">
    <source>
        <dbReference type="RuleBase" id="RU003884"/>
    </source>
</evidence>
<comment type="similarity">
    <text evidence="2 9">Belongs to the fimbrial export usher family.</text>
</comment>
<organism evidence="13 14">
    <name type="scientific">Klebsiella oxytoca</name>
    <dbReference type="NCBI Taxonomy" id="571"/>
    <lineage>
        <taxon>Bacteria</taxon>
        <taxon>Pseudomonadati</taxon>
        <taxon>Pseudomonadota</taxon>
        <taxon>Gammaproteobacteria</taxon>
        <taxon>Enterobacterales</taxon>
        <taxon>Enterobacteriaceae</taxon>
        <taxon>Klebsiella/Raoultella group</taxon>
        <taxon>Klebsiella</taxon>
    </lineage>
</organism>
<evidence type="ECO:0000256" key="6">
    <source>
        <dbReference type="ARBA" id="ARBA00022729"/>
    </source>
</evidence>
<dbReference type="InterPro" id="IPR042186">
    <property type="entry name" value="FimD_plug_dom"/>
</dbReference>
<name>A0A318G0E2_KLEOX</name>
<proteinExistence type="inferred from homology"/>
<dbReference type="Pfam" id="PF00577">
    <property type="entry name" value="Usher"/>
    <property type="match status" value="1"/>
</dbReference>
<gene>
    <name evidence="13" type="ORF">DET57_103206</name>
</gene>
<dbReference type="InterPro" id="IPR000015">
    <property type="entry name" value="Fimb_usher"/>
</dbReference>
<dbReference type="FunFam" id="2.60.40.2610:FF:000001">
    <property type="entry name" value="Outer membrane fimbrial usher protein"/>
    <property type="match status" value="1"/>
</dbReference>
<keyword evidence="3 9" id="KW-0813">Transport</keyword>
<keyword evidence="6 10" id="KW-0732">Signal</keyword>
<keyword evidence="9" id="KW-1029">Fimbrium biogenesis</keyword>
<dbReference type="GO" id="GO:0015473">
    <property type="term" value="F:fimbrial usher porin activity"/>
    <property type="evidence" value="ECO:0007669"/>
    <property type="project" value="InterPro"/>
</dbReference>
<evidence type="ECO:0000259" key="11">
    <source>
        <dbReference type="Pfam" id="PF13953"/>
    </source>
</evidence>
<dbReference type="InterPro" id="IPR025885">
    <property type="entry name" value="PapC_N"/>
</dbReference>
<comment type="subcellular location">
    <subcellularLocation>
        <location evidence="1 9">Cell outer membrane</location>
        <topology evidence="1 9">Multi-pass membrane protein</topology>
    </subcellularLocation>
</comment>
<dbReference type="PANTHER" id="PTHR30451">
    <property type="entry name" value="OUTER MEMBRANE USHER PROTEIN"/>
    <property type="match status" value="1"/>
</dbReference>
<dbReference type="InterPro" id="IPR043142">
    <property type="entry name" value="PapC-like_C_sf"/>
</dbReference>
<reference evidence="13 14" key="1">
    <citation type="submission" date="2018-05" db="EMBL/GenBank/DDBJ databases">
        <title>Freshwater and sediment microbial communities from various areas in North America, analyzing microbe dynamics in response to fracking.</title>
        <authorList>
            <person name="Lamendella R."/>
        </authorList>
    </citation>
    <scope>NUCLEOTIDE SEQUENCE [LARGE SCALE GENOMIC DNA]</scope>
    <source>
        <strain evidence="13 14">67</strain>
    </source>
</reference>
<dbReference type="GO" id="GO:0009297">
    <property type="term" value="P:pilus assembly"/>
    <property type="evidence" value="ECO:0007669"/>
    <property type="project" value="InterPro"/>
</dbReference>
<evidence type="ECO:0000256" key="7">
    <source>
        <dbReference type="ARBA" id="ARBA00023136"/>
    </source>
</evidence>
<sequence>MIRTCYFKPTPLAVAITLGFSPFSIAQDADEVQFNSNFMSQGSQKKIDLTHYERDQAVPGKYRVELRINNQYQGFQDITLSDSTPPAKTGAICLATEAWHTLPLNIEKLSDDVQSLLSDSRDDACLAVTEVIPQVKAKFDTGNQMLDLEIPALYLVHNPRGYVNPALWEKGVMAGLLTYNASYYHQQNRSTSNDSAYSGITAGFNLGSWYFRHNGNWSWQDDVGSHYQALNSYVQRDIPAIKGRLSLGDRNTRGELFDTLAFRGIQLANEEQMLPDSQRGYAPIVRGTARTSAKVQIFQQGRLLYETTVSPGPFEINDLYPTGYGGDLQLVIKEADGSEQQQIIPYAATSNLLRSGTSHYSLTLGKLRKDQVESEPVLGELTWRRGLNNFFTGYAGLQGNDDYQAGILGLALGTPIGTFSLDATQAQTQLDKPLQDYGKRMSGQSYQLKYSQFVMSTGSNFNVAAYRYSTKEYLDFMTAMQIRDAQKYGDDTWDIHRPKSRLSISASQNLPVGWGNFYLNVWQQNYWDSNQGTDRQYQFGYNNSLGRVSYGLSINRNRNSDGDYENHYQLTLSIPLGNTTPFSQMSMNLNHDPGGTVSEQLSLSGSALEDSSWSYGMSASNSNRGGSTSGTINTSLRSSQAMLQAQAGTGKHYNNYSFGMSGGAIAHSGGVTLTPYTADTMALVEAKGAQGAKVSGYPGVAVDRFGYAIVPYLNAYQINQIEIDPKGIPENVELENTSQKIAPYSGAVVKLRFDTVQGQAVMINLPRNPAIPFGADVLDAEQKVVGVVGQGQRIFARLAQTSGQLRIRWGKAADESCLLNYALPSTGKATEMVNISAQCRRQ</sequence>
<keyword evidence="5 9" id="KW-0812">Transmembrane</keyword>
<evidence type="ECO:0000313" key="14">
    <source>
        <dbReference type="Proteomes" id="UP000247485"/>
    </source>
</evidence>
<accession>A0A318G0E2</accession>
<evidence type="ECO:0000313" key="13">
    <source>
        <dbReference type="EMBL" id="PXW47772.1"/>
    </source>
</evidence>
<evidence type="ECO:0000256" key="1">
    <source>
        <dbReference type="ARBA" id="ARBA00004571"/>
    </source>
</evidence>
<dbReference type="AlphaFoldDB" id="A0A318G0E2"/>
<dbReference type="RefSeq" id="WP_110272972.1">
    <property type="nucleotide sequence ID" value="NZ_QJJG01000003.1"/>
</dbReference>
<comment type="caution">
    <text evidence="13">The sequence shown here is derived from an EMBL/GenBank/DDBJ whole genome shotgun (WGS) entry which is preliminary data.</text>
</comment>
<feature type="domain" description="PapC N-terminal" evidence="12">
    <location>
        <begin position="33"/>
        <end position="182"/>
    </location>
</feature>
<evidence type="ECO:0000256" key="5">
    <source>
        <dbReference type="ARBA" id="ARBA00022692"/>
    </source>
</evidence>
<keyword evidence="8 9" id="KW-0998">Cell outer membrane</keyword>
<evidence type="ECO:0000256" key="2">
    <source>
        <dbReference type="ARBA" id="ARBA00008064"/>
    </source>
</evidence>
<dbReference type="PROSITE" id="PS01151">
    <property type="entry name" value="FIMBRIAL_USHER"/>
    <property type="match status" value="1"/>
</dbReference>
<dbReference type="PANTHER" id="PTHR30451:SF20">
    <property type="entry name" value="FIMBRIAE USHER"/>
    <property type="match status" value="1"/>
</dbReference>
<evidence type="ECO:0000256" key="4">
    <source>
        <dbReference type="ARBA" id="ARBA00022452"/>
    </source>
</evidence>
<dbReference type="SUPFAM" id="SSF141729">
    <property type="entry name" value="FimD N-terminal domain-like"/>
    <property type="match status" value="1"/>
</dbReference>
<evidence type="ECO:0000256" key="8">
    <source>
        <dbReference type="ARBA" id="ARBA00023237"/>
    </source>
</evidence>
<protein>
    <submittedName>
        <fullName evidence="13">Outer membrane usher protein</fullName>
    </submittedName>
</protein>
<dbReference type="InterPro" id="IPR025949">
    <property type="entry name" value="PapC-like_C"/>
</dbReference>
<dbReference type="Gene3D" id="2.60.40.3110">
    <property type="match status" value="1"/>
</dbReference>
<feature type="signal peptide" evidence="10">
    <location>
        <begin position="1"/>
        <end position="26"/>
    </location>
</feature>
<dbReference type="InterPro" id="IPR018030">
    <property type="entry name" value="Fimbrial_membr_usher_CS"/>
</dbReference>
<feature type="chain" id="PRO_5016455680" evidence="10">
    <location>
        <begin position="27"/>
        <end position="842"/>
    </location>
</feature>
<dbReference type="Gene3D" id="2.60.40.2070">
    <property type="match status" value="1"/>
</dbReference>
<dbReference type="Pfam" id="PF13953">
    <property type="entry name" value="PapC_C"/>
    <property type="match status" value="1"/>
</dbReference>
<dbReference type="Gene3D" id="3.10.20.410">
    <property type="match status" value="1"/>
</dbReference>
<evidence type="ECO:0000256" key="3">
    <source>
        <dbReference type="ARBA" id="ARBA00022448"/>
    </source>
</evidence>